<feature type="transmembrane region" description="Helical" evidence="1">
    <location>
        <begin position="149"/>
        <end position="169"/>
    </location>
</feature>
<proteinExistence type="predicted"/>
<dbReference type="EMBL" id="VMNX01000081">
    <property type="protein sequence ID" value="MPY51049.1"/>
    <property type="molecule type" value="Genomic_DNA"/>
</dbReference>
<dbReference type="GO" id="GO:0016020">
    <property type="term" value="C:membrane"/>
    <property type="evidence" value="ECO:0007669"/>
    <property type="project" value="UniProtKB-SubCell"/>
</dbReference>
<name>A0A5N8WUU0_9ACTN</name>
<dbReference type="InterPro" id="IPR036938">
    <property type="entry name" value="PAP2/HPO_sf"/>
</dbReference>
<keyword evidence="1" id="KW-0472">Membrane</keyword>
<keyword evidence="1" id="KW-1133">Transmembrane helix</keyword>
<dbReference type="Gene3D" id="1.20.144.10">
    <property type="entry name" value="Phosphatidic acid phosphatase type 2/haloperoxidase"/>
    <property type="match status" value="1"/>
</dbReference>
<gene>
    <name evidence="3" type="ORF">FPZ41_21670</name>
</gene>
<feature type="transmembrane region" description="Helical" evidence="1">
    <location>
        <begin position="60"/>
        <end position="81"/>
    </location>
</feature>
<dbReference type="InterPro" id="IPR026841">
    <property type="entry name" value="Aur1/Ipt1"/>
</dbReference>
<keyword evidence="1" id="KW-0812">Transmembrane</keyword>
<evidence type="ECO:0000256" key="1">
    <source>
        <dbReference type="SAM" id="Phobius"/>
    </source>
</evidence>
<feature type="transmembrane region" description="Helical" evidence="1">
    <location>
        <begin position="258"/>
        <end position="275"/>
    </location>
</feature>
<comment type="caution">
    <text evidence="3">The sequence shown here is derived from an EMBL/GenBank/DDBJ whole genome shotgun (WGS) entry which is preliminary data.</text>
</comment>
<feature type="domain" description="Inositolphosphotransferase Aur1/Ipt1" evidence="2">
    <location>
        <begin position="90"/>
        <end position="269"/>
    </location>
</feature>
<dbReference type="AlphaFoldDB" id="A0A5N8WUU0"/>
<keyword evidence="4" id="KW-1185">Reference proteome</keyword>
<evidence type="ECO:0000313" key="3">
    <source>
        <dbReference type="EMBL" id="MPY51049.1"/>
    </source>
</evidence>
<evidence type="ECO:0000259" key="2">
    <source>
        <dbReference type="Pfam" id="PF14378"/>
    </source>
</evidence>
<accession>A0A5N8WUU0</accession>
<sequence length="280" mass="29638">METVTLGYLALAATAVLLGREAVPHAAWLTGAYAALAAFVLACAAAHRHWASPALANVRALYPLACAPLLFSASGPQSLALHGRLLDDTMLAWERHLFGAHPNLLLGDLASRPLTEALSLSYSSYYLYFVLPPAYFLAKAMHQALQRYVLALCLALYLCFLGFILLPLAGPIASLAPAFTPHQLHGYLAQPLQAQLMASADPPGTCFPSSHVAGAWAAALSARATPVPPPAKRLLIAATALLTVSVVYCRYHYVLDAAAGMATAGLALVLVRLLMLRDSS</sequence>
<feature type="transmembrane region" description="Helical" evidence="1">
    <location>
        <begin position="117"/>
        <end position="137"/>
    </location>
</feature>
<reference evidence="3 4" key="1">
    <citation type="submission" date="2019-09" db="EMBL/GenBank/DDBJ databases">
        <authorList>
            <person name="Duangmal K."/>
            <person name="Teo W.F.A."/>
            <person name="Lipun K."/>
        </authorList>
    </citation>
    <scope>NUCLEOTIDE SEQUENCE [LARGE SCALE GENOMIC DNA]</scope>
    <source>
        <strain evidence="3 4">K1PN6</strain>
    </source>
</reference>
<evidence type="ECO:0000313" key="4">
    <source>
        <dbReference type="Proteomes" id="UP000373149"/>
    </source>
</evidence>
<dbReference type="Proteomes" id="UP000373149">
    <property type="component" value="Unassembled WGS sequence"/>
</dbReference>
<dbReference type="RefSeq" id="WP_322620548.1">
    <property type="nucleotide sequence ID" value="NZ_VMNX01000081.1"/>
</dbReference>
<dbReference type="Pfam" id="PF14378">
    <property type="entry name" value="PAP2_3"/>
    <property type="match status" value="1"/>
</dbReference>
<dbReference type="SUPFAM" id="SSF48317">
    <property type="entry name" value="Acid phosphatase/Vanadium-dependent haloperoxidase"/>
    <property type="match status" value="1"/>
</dbReference>
<organism evidence="3 4">
    <name type="scientific">Streptomyces acidicola</name>
    <dbReference type="NCBI Taxonomy" id="2596892"/>
    <lineage>
        <taxon>Bacteria</taxon>
        <taxon>Bacillati</taxon>
        <taxon>Actinomycetota</taxon>
        <taxon>Actinomycetes</taxon>
        <taxon>Kitasatosporales</taxon>
        <taxon>Streptomycetaceae</taxon>
        <taxon>Streptomyces</taxon>
    </lineage>
</organism>
<feature type="transmembrane region" description="Helical" evidence="1">
    <location>
        <begin position="29"/>
        <end position="48"/>
    </location>
</feature>
<protein>
    <submittedName>
        <fullName evidence="3">Phosphatase PAP2 family protein</fullName>
    </submittedName>
</protein>